<evidence type="ECO:0000313" key="3">
    <source>
        <dbReference type="EMBL" id="MTU38652.1"/>
    </source>
</evidence>
<evidence type="ECO:0000313" key="6">
    <source>
        <dbReference type="Proteomes" id="UP000286260"/>
    </source>
</evidence>
<dbReference type="EMBL" id="WNCN01000004">
    <property type="protein sequence ID" value="MTU38652.1"/>
    <property type="molecule type" value="Genomic_DNA"/>
</dbReference>
<name>A0A354MF56_9BACT</name>
<dbReference type="InterPro" id="IPR038653">
    <property type="entry name" value="Put_CMD_sf"/>
</dbReference>
<reference evidence="2" key="3">
    <citation type="submission" date="2022-01" db="EMBL/GenBank/DDBJ databases">
        <title>Novel bile acid biosynthetic pathways are enriched in the microbiome of centenarians.</title>
        <authorList>
            <person name="Sato Y."/>
            <person name="Atarashi K."/>
            <person name="Plichta R.D."/>
            <person name="Arai Y."/>
            <person name="Sasajima S."/>
            <person name="Kearney M.S."/>
            <person name="Suda W."/>
            <person name="Takeshita K."/>
            <person name="Sasaki T."/>
            <person name="Okamoto S."/>
            <person name="Skelly N.A."/>
            <person name="Okamura Y."/>
            <person name="Vlamakis H."/>
            <person name="Li Y."/>
            <person name="Tanoue T."/>
            <person name="Takei H."/>
            <person name="Nittono H."/>
            <person name="Narushima S."/>
            <person name="Irie J."/>
            <person name="Itoh H."/>
            <person name="Moriya K."/>
            <person name="Sugiura Y."/>
            <person name="Suematsu M."/>
            <person name="Moritoki N."/>
            <person name="Shibata S."/>
            <person name="Littman R.D."/>
            <person name="Fischbach A.M."/>
            <person name="Uwamino Y."/>
            <person name="Inoue T."/>
            <person name="Honda A."/>
            <person name="Hattori M."/>
            <person name="Murai T."/>
            <person name="Xavier J.R."/>
            <person name="Hirose N."/>
            <person name="Honda K."/>
        </authorList>
    </citation>
    <scope>NUCLEOTIDE SEQUENCE</scope>
    <source>
        <strain evidence="2">CE91-St3</strain>
    </source>
</reference>
<dbReference type="EMBL" id="BQNZ01000001">
    <property type="protein sequence ID" value="GKH70758.1"/>
    <property type="molecule type" value="Genomic_DNA"/>
</dbReference>
<evidence type="ECO:0000313" key="2">
    <source>
        <dbReference type="EMBL" id="GKH70758.1"/>
    </source>
</evidence>
<dbReference type="Gene3D" id="2.60.120.890">
    <property type="entry name" value="BT2081, beta-jelly-roll domain"/>
    <property type="match status" value="1"/>
</dbReference>
<feature type="domain" description="Putative carbohydrate metabolism" evidence="1">
    <location>
        <begin position="121"/>
        <end position="368"/>
    </location>
</feature>
<protein>
    <recommendedName>
        <fullName evidence="1">Putative carbohydrate metabolism domain-containing protein</fullName>
    </recommendedName>
</protein>
<organism evidence="5 6">
    <name type="scientific">Parabacteroides merdae</name>
    <dbReference type="NCBI Taxonomy" id="46503"/>
    <lineage>
        <taxon>Bacteria</taxon>
        <taxon>Pseudomonadati</taxon>
        <taxon>Bacteroidota</taxon>
        <taxon>Bacteroidia</taxon>
        <taxon>Bacteroidales</taxon>
        <taxon>Tannerellaceae</taxon>
        <taxon>Parabacteroides</taxon>
    </lineage>
</organism>
<dbReference type="EMBL" id="WNDD01000013">
    <property type="protein sequence ID" value="MTV02527.1"/>
    <property type="molecule type" value="Genomic_DNA"/>
</dbReference>
<dbReference type="RefSeq" id="WP_005640683.1">
    <property type="nucleotide sequence ID" value="NZ_BAABYG010000001.1"/>
</dbReference>
<comment type="caution">
    <text evidence="5">The sequence shown here is derived from an EMBL/GenBank/DDBJ whole genome shotgun (WGS) entry which is preliminary data.</text>
</comment>
<dbReference type="Proteomes" id="UP000434916">
    <property type="component" value="Unassembled WGS sequence"/>
</dbReference>
<gene>
    <name evidence="2" type="ORF">CE91St3_06210</name>
    <name evidence="5" type="ORF">DW828_09380</name>
    <name evidence="3" type="ORF">GMD82_03855</name>
    <name evidence="4" type="ORF">GME02_12880</name>
</gene>
<dbReference type="AlphaFoldDB" id="A0A354MF56"/>
<evidence type="ECO:0000313" key="7">
    <source>
        <dbReference type="Proteomes" id="UP000434916"/>
    </source>
</evidence>
<dbReference type="Proteomes" id="UP001055114">
    <property type="component" value="Unassembled WGS sequence"/>
</dbReference>
<accession>A0A354MF56</accession>
<reference evidence="7 8" key="2">
    <citation type="journal article" date="2019" name="Nat. Med.">
        <title>A library of human gut bacterial isolates paired with longitudinal multiomics data enables mechanistic microbiome research.</title>
        <authorList>
            <person name="Poyet M."/>
            <person name="Groussin M."/>
            <person name="Gibbons S.M."/>
            <person name="Avila-Pacheco J."/>
            <person name="Jiang X."/>
            <person name="Kearney S.M."/>
            <person name="Perrotta A.R."/>
            <person name="Berdy B."/>
            <person name="Zhao S."/>
            <person name="Lieberman T.D."/>
            <person name="Swanson P.K."/>
            <person name="Smith M."/>
            <person name="Roesemann S."/>
            <person name="Alexander J.E."/>
            <person name="Rich S.A."/>
            <person name="Livny J."/>
            <person name="Vlamakis H."/>
            <person name="Clish C."/>
            <person name="Bullock K."/>
            <person name="Deik A."/>
            <person name="Scott J."/>
            <person name="Pierce K.A."/>
            <person name="Xavier R.J."/>
            <person name="Alm E.J."/>
        </authorList>
    </citation>
    <scope>NUCLEOTIDE SEQUENCE [LARGE SCALE GENOMIC DNA]</scope>
    <source>
        <strain evidence="4 8">BIOML-A11</strain>
        <strain evidence="3 7">BIOML-A29</strain>
    </source>
</reference>
<dbReference type="PROSITE" id="PS51257">
    <property type="entry name" value="PROKAR_LIPOPROTEIN"/>
    <property type="match status" value="1"/>
</dbReference>
<reference evidence="5 6" key="1">
    <citation type="submission" date="2018-08" db="EMBL/GenBank/DDBJ databases">
        <title>A genome reference for cultivated species of the human gut microbiota.</title>
        <authorList>
            <person name="Zou Y."/>
            <person name="Xue W."/>
            <person name="Luo G."/>
        </authorList>
    </citation>
    <scope>NUCLEOTIDE SEQUENCE [LARGE SCALE GENOMIC DNA]</scope>
    <source>
        <strain evidence="5 6">AM34-17</strain>
    </source>
</reference>
<dbReference type="Pfam" id="PF13201">
    <property type="entry name" value="PCMD"/>
    <property type="match status" value="1"/>
</dbReference>
<dbReference type="Proteomes" id="UP000286260">
    <property type="component" value="Unassembled WGS sequence"/>
</dbReference>
<evidence type="ECO:0000259" key="1">
    <source>
        <dbReference type="Pfam" id="PF13201"/>
    </source>
</evidence>
<dbReference type="InterPro" id="IPR025112">
    <property type="entry name" value="PCMD"/>
</dbReference>
<evidence type="ECO:0000313" key="5">
    <source>
        <dbReference type="EMBL" id="RHC85188.1"/>
    </source>
</evidence>
<sequence length="372" mass="41459">MIRVTYFIVCLLLGITLVSCIRDEALNAEADILTCTVPGDILKRDPIIENNKVVLMVTADADLTHQAPEFTLTPGATISPASGTERDFTTPQFYTVTSEDGNWKKEYQVTYIIAGISSEYHFENVKDYKSSLLKYVYNIFYENDSEGKWVMDWASGNTGFALTGAGTEDPASFPTSSYAEGKMGKCVKLETKSTGDFGSKLGMPIAAGNLFMGTFSVGNALTDPLKATMFGVPFEHIPTYLKGYYKYKAGEVYKDENGNIVKDKKDTWDIYAIFYETDEKTKTLDATNRFDHPNLISIARIDEKDRKETDEWTEFYLPFVTKTGKTVDKDKLKAGKYNVAIVFSSSIEGDYFRGAVGSTLHIDEVELIHAAD</sequence>
<dbReference type="Gene3D" id="2.60.40.2340">
    <property type="match status" value="1"/>
</dbReference>
<dbReference type="GeneID" id="49204683"/>
<evidence type="ECO:0000313" key="8">
    <source>
        <dbReference type="Proteomes" id="UP000482671"/>
    </source>
</evidence>
<dbReference type="EMBL" id="QSII01000011">
    <property type="protein sequence ID" value="RHC85188.1"/>
    <property type="molecule type" value="Genomic_DNA"/>
</dbReference>
<evidence type="ECO:0000313" key="4">
    <source>
        <dbReference type="EMBL" id="MTV02527.1"/>
    </source>
</evidence>
<proteinExistence type="predicted"/>
<keyword evidence="7" id="KW-1185">Reference proteome</keyword>
<dbReference type="STRING" id="46503.ERS852463_02196"/>
<dbReference type="OrthoDB" id="713122at2"/>
<dbReference type="Proteomes" id="UP000482671">
    <property type="component" value="Unassembled WGS sequence"/>
</dbReference>